<dbReference type="Pfam" id="PF15117">
    <property type="entry name" value="UPF0697"/>
    <property type="match status" value="1"/>
</dbReference>
<evidence type="ECO:0000313" key="8">
    <source>
        <dbReference type="Ensembl" id="ENSNMLP00000005857.1"/>
    </source>
</evidence>
<keyword evidence="9" id="KW-1185">Reference proteome</keyword>
<comment type="similarity">
    <text evidence="2">Belongs to the SMIM19 family.</text>
</comment>
<evidence type="ECO:0000256" key="2">
    <source>
        <dbReference type="ARBA" id="ARBA00008977"/>
    </source>
</evidence>
<feature type="transmembrane region" description="Helical" evidence="7">
    <location>
        <begin position="159"/>
        <end position="178"/>
    </location>
</feature>
<comment type="subcellular location">
    <subcellularLocation>
        <location evidence="1">Membrane</location>
        <topology evidence="1">Single-pass membrane protein</topology>
    </subcellularLocation>
</comment>
<evidence type="ECO:0000256" key="3">
    <source>
        <dbReference type="ARBA" id="ARBA00017901"/>
    </source>
</evidence>
<keyword evidence="4 7" id="KW-0812">Transmembrane</keyword>
<dbReference type="GO" id="GO:0016020">
    <property type="term" value="C:membrane"/>
    <property type="evidence" value="ECO:0007669"/>
    <property type="project" value="UniProtKB-SubCell"/>
</dbReference>
<proteinExistence type="inferred from homology"/>
<accession>A0A8C6SHG2</accession>
<protein>
    <recommendedName>
        <fullName evidence="3">Small integral membrane protein 19</fullName>
    </recommendedName>
</protein>
<sequence length="182" mass="21121">FAVFHLVSRGQHSCQVTAHFSSEAEQTGSGCVYKSAKRTEQTRRLRRLKPFPSGCFGLFELIFTDGRSRGHGLLGNEPESLDYSVHEAWNEATNVYLLVILVSFGLLMYARKNKRKIMRIFTLPPTVGAGSEPNFYDSLQKVRLRQQLEMYSLGESRVYIYRIIWTISRTFFIVWLRYVSYM</sequence>
<name>A0A8C6SHG2_9GOBI</name>
<keyword evidence="5 7" id="KW-1133">Transmembrane helix</keyword>
<evidence type="ECO:0000313" key="9">
    <source>
        <dbReference type="Proteomes" id="UP000694523"/>
    </source>
</evidence>
<reference evidence="8" key="1">
    <citation type="submission" date="2025-08" db="UniProtKB">
        <authorList>
            <consortium name="Ensembl"/>
        </authorList>
    </citation>
    <scope>IDENTIFICATION</scope>
</reference>
<evidence type="ECO:0000256" key="4">
    <source>
        <dbReference type="ARBA" id="ARBA00022692"/>
    </source>
</evidence>
<dbReference type="Proteomes" id="UP000694523">
    <property type="component" value="Unplaced"/>
</dbReference>
<evidence type="ECO:0000256" key="1">
    <source>
        <dbReference type="ARBA" id="ARBA00004167"/>
    </source>
</evidence>
<reference evidence="8" key="2">
    <citation type="submission" date="2025-09" db="UniProtKB">
        <authorList>
            <consortium name="Ensembl"/>
        </authorList>
    </citation>
    <scope>IDENTIFICATION</scope>
</reference>
<keyword evidence="6 7" id="KW-0472">Membrane</keyword>
<organism evidence="8 9">
    <name type="scientific">Neogobius melanostomus</name>
    <name type="common">round goby</name>
    <dbReference type="NCBI Taxonomy" id="47308"/>
    <lineage>
        <taxon>Eukaryota</taxon>
        <taxon>Metazoa</taxon>
        <taxon>Chordata</taxon>
        <taxon>Craniata</taxon>
        <taxon>Vertebrata</taxon>
        <taxon>Euteleostomi</taxon>
        <taxon>Actinopterygii</taxon>
        <taxon>Neopterygii</taxon>
        <taxon>Teleostei</taxon>
        <taxon>Neoteleostei</taxon>
        <taxon>Acanthomorphata</taxon>
        <taxon>Gobiaria</taxon>
        <taxon>Gobiiformes</taxon>
        <taxon>Gobioidei</taxon>
        <taxon>Gobiidae</taxon>
        <taxon>Benthophilinae</taxon>
        <taxon>Neogobiini</taxon>
        <taxon>Neogobius</taxon>
    </lineage>
</organism>
<evidence type="ECO:0000256" key="5">
    <source>
        <dbReference type="ARBA" id="ARBA00022989"/>
    </source>
</evidence>
<dbReference type="PANTHER" id="PTHR31888">
    <property type="entry name" value="SMALL INTEGRAL MEMBRANE PROTEIN 19"/>
    <property type="match status" value="1"/>
</dbReference>
<evidence type="ECO:0000256" key="7">
    <source>
        <dbReference type="SAM" id="Phobius"/>
    </source>
</evidence>
<dbReference type="InterPro" id="IPR029368">
    <property type="entry name" value="SMIM19"/>
</dbReference>
<feature type="transmembrane region" description="Helical" evidence="7">
    <location>
        <begin position="93"/>
        <end position="110"/>
    </location>
</feature>
<dbReference type="PANTHER" id="PTHR31888:SF1">
    <property type="entry name" value="SMALL INTEGRAL MEMBRANE PROTEIN 19"/>
    <property type="match status" value="1"/>
</dbReference>
<dbReference type="Ensembl" id="ENSNMLT00000006716.1">
    <property type="protein sequence ID" value="ENSNMLP00000005857.1"/>
    <property type="gene ID" value="ENSNMLG00000004299.1"/>
</dbReference>
<evidence type="ECO:0000256" key="6">
    <source>
        <dbReference type="ARBA" id="ARBA00023136"/>
    </source>
</evidence>
<dbReference type="AlphaFoldDB" id="A0A8C6SHG2"/>